<dbReference type="EMBL" id="KB908814">
    <property type="protein sequence ID" value="EOA83966.1"/>
    <property type="molecule type" value="Genomic_DNA"/>
</dbReference>
<reference evidence="2 3" key="2">
    <citation type="journal article" date="2013" name="PLoS Genet.">
        <title>Comparative genome structure, secondary metabolite, and effector coding capacity across Cochliobolus pathogens.</title>
        <authorList>
            <person name="Condon B.J."/>
            <person name="Leng Y."/>
            <person name="Wu D."/>
            <person name="Bushley K.E."/>
            <person name="Ohm R.A."/>
            <person name="Otillar R."/>
            <person name="Martin J."/>
            <person name="Schackwitz W."/>
            <person name="Grimwood J."/>
            <person name="MohdZainudin N."/>
            <person name="Xue C."/>
            <person name="Wang R."/>
            <person name="Manning V.A."/>
            <person name="Dhillon B."/>
            <person name="Tu Z.J."/>
            <person name="Steffenson B.J."/>
            <person name="Salamov A."/>
            <person name="Sun H."/>
            <person name="Lowry S."/>
            <person name="LaButti K."/>
            <person name="Han J."/>
            <person name="Copeland A."/>
            <person name="Lindquist E."/>
            <person name="Barry K."/>
            <person name="Schmutz J."/>
            <person name="Baker S.E."/>
            <person name="Ciuffetti L.M."/>
            <person name="Grigoriev I.V."/>
            <person name="Zhong S."/>
            <person name="Turgeon B.G."/>
        </authorList>
    </citation>
    <scope>NUCLEOTIDE SEQUENCE [LARGE SCALE GENOMIC DNA]</scope>
    <source>
        <strain evidence="3">28A</strain>
    </source>
</reference>
<evidence type="ECO:0008006" key="4">
    <source>
        <dbReference type="Google" id="ProtNLM"/>
    </source>
</evidence>
<gene>
    <name evidence="2" type="ORF">SETTUDRAFT_172537</name>
</gene>
<dbReference type="OrthoDB" id="420564at2759"/>
<dbReference type="HOGENOM" id="CLU_030046_0_0_1"/>
<evidence type="ECO:0000313" key="3">
    <source>
        <dbReference type="Proteomes" id="UP000016935"/>
    </source>
</evidence>
<dbReference type="eggNOG" id="ENOG502R6JX">
    <property type="taxonomic scope" value="Eukaryota"/>
</dbReference>
<accession>R0IFZ5</accession>
<keyword evidence="3" id="KW-1185">Reference proteome</keyword>
<dbReference type="Proteomes" id="UP000016935">
    <property type="component" value="Unassembled WGS sequence"/>
</dbReference>
<protein>
    <recommendedName>
        <fullName evidence="4">Geranylgeranyl pyrophosphate synthetase</fullName>
    </recommendedName>
</protein>
<reference evidence="2 3" key="1">
    <citation type="journal article" date="2012" name="PLoS Pathog.">
        <title>Diverse lifestyles and strategies of plant pathogenesis encoded in the genomes of eighteen Dothideomycetes fungi.</title>
        <authorList>
            <person name="Ohm R.A."/>
            <person name="Feau N."/>
            <person name="Henrissat B."/>
            <person name="Schoch C.L."/>
            <person name="Horwitz B.A."/>
            <person name="Barry K.W."/>
            <person name="Condon B.J."/>
            <person name="Copeland A.C."/>
            <person name="Dhillon B."/>
            <person name="Glaser F."/>
            <person name="Hesse C.N."/>
            <person name="Kosti I."/>
            <person name="LaButti K."/>
            <person name="Lindquist E.A."/>
            <person name="Lucas S."/>
            <person name="Salamov A.A."/>
            <person name="Bradshaw R.E."/>
            <person name="Ciuffetti L."/>
            <person name="Hamelin R.C."/>
            <person name="Kema G.H.J."/>
            <person name="Lawrence C."/>
            <person name="Scott J.A."/>
            <person name="Spatafora J.W."/>
            <person name="Turgeon B.G."/>
            <person name="de Wit P.J.G.M."/>
            <person name="Zhong S."/>
            <person name="Goodwin S.B."/>
            <person name="Grigoriev I.V."/>
        </authorList>
    </citation>
    <scope>NUCLEOTIDE SEQUENCE [LARGE SCALE GENOMIC DNA]</scope>
    <source>
        <strain evidence="3">28A</strain>
    </source>
</reference>
<name>R0IFZ5_EXST2</name>
<evidence type="ECO:0000256" key="1">
    <source>
        <dbReference type="SAM" id="MobiDB-lite"/>
    </source>
</evidence>
<evidence type="ECO:0000313" key="2">
    <source>
        <dbReference type="EMBL" id="EOA83966.1"/>
    </source>
</evidence>
<dbReference type="RefSeq" id="XP_008028405.1">
    <property type="nucleotide sequence ID" value="XM_008030214.1"/>
</dbReference>
<dbReference type="STRING" id="671987.R0IFZ5"/>
<sequence>MRTIDTTSLEMDSTQVSSAQGFETLCSYNWQDDGAIYVPGGPPKWTPPALPFTLAEDRGRHFLDQNTSRAPKYPFEPAFRALSMMNPNTNLDKADIIVNRNSLRKLLDLFGDGRKPNPFCMGLHTINNTLVINRKERRFEIVTHGTLDSGYGHNFESSFTTPDCEIADSSSHHRVIRYHIGPLDCVVRFEVDAYYDDADTDEAIPTPASENRQNQTVDPTDDLTSAISHLKVADGAPIPASHHHGRGRPPRPSASDKPTVALAKGSLIAPTRLAEIKASKGLTRLLAAMPQLWFGRTPYFIVGKHDMGTVHTIDITHAAADFAQWEEANQERLRRMVNLLAQIKRVVQKTKGGAAVLVYDVKGGPLRIFRMKTNVGVLPRDVIAKHWTV</sequence>
<dbReference type="PANTHER" id="PTHR35179:SF1">
    <property type="entry name" value="INTEGRAL MEMBRANE PROTEIN"/>
    <property type="match status" value="1"/>
</dbReference>
<feature type="region of interest" description="Disordered" evidence="1">
    <location>
        <begin position="236"/>
        <end position="259"/>
    </location>
</feature>
<feature type="region of interest" description="Disordered" evidence="1">
    <location>
        <begin position="200"/>
        <end position="221"/>
    </location>
</feature>
<proteinExistence type="predicted"/>
<dbReference type="GeneID" id="19401185"/>
<organism evidence="2 3">
    <name type="scientific">Exserohilum turcicum (strain 28A)</name>
    <name type="common">Northern leaf blight fungus</name>
    <name type="synonym">Setosphaeria turcica</name>
    <dbReference type="NCBI Taxonomy" id="671987"/>
    <lineage>
        <taxon>Eukaryota</taxon>
        <taxon>Fungi</taxon>
        <taxon>Dikarya</taxon>
        <taxon>Ascomycota</taxon>
        <taxon>Pezizomycotina</taxon>
        <taxon>Dothideomycetes</taxon>
        <taxon>Pleosporomycetidae</taxon>
        <taxon>Pleosporales</taxon>
        <taxon>Pleosporineae</taxon>
        <taxon>Pleosporaceae</taxon>
        <taxon>Exserohilum</taxon>
    </lineage>
</organism>
<dbReference type="AlphaFoldDB" id="R0IFZ5"/>
<dbReference type="PANTHER" id="PTHR35179">
    <property type="entry name" value="PROTEIN CBG02620"/>
    <property type="match status" value="1"/>
</dbReference>
<feature type="compositionally biased region" description="Polar residues" evidence="1">
    <location>
        <begin position="208"/>
        <end position="221"/>
    </location>
</feature>